<reference evidence="1 2" key="1">
    <citation type="submission" date="2019-02" db="EMBL/GenBank/DDBJ databases">
        <title>Kribbella capetownensis sp. nov. and Kribbella speibonae sp. nov., isolated from soil.</title>
        <authorList>
            <person name="Curtis S.M."/>
            <person name="Norton I."/>
            <person name="Everest G.J."/>
            <person name="Meyers P.R."/>
        </authorList>
    </citation>
    <scope>NUCLEOTIDE SEQUENCE [LARGE SCALE GENOMIC DNA]</scope>
    <source>
        <strain evidence="1 2">YM53</strain>
    </source>
</reference>
<name>A0A4V2M3Y6_9ACTN</name>
<protein>
    <submittedName>
        <fullName evidence="1">Uncharacterized protein</fullName>
    </submittedName>
</protein>
<sequence>MATVVNVDLWEGSAHACWPGRLVDGIPEFEFRCAPPGLSTRRQLREAGLSPGGHEPFGRIRWGKAGRNWAWVYVTAYAKPSRIQTPAQQEAWNKAMQARRTCAAGHVADHCVRLADRLCGDHAYAADLASGRLQAVAA</sequence>
<dbReference type="AlphaFoldDB" id="A0A4V2M3Y6"/>
<dbReference type="RefSeq" id="WP_131519339.1">
    <property type="nucleotide sequence ID" value="NZ_SJKD01000019.1"/>
</dbReference>
<comment type="caution">
    <text evidence="1">The sequence shown here is derived from an EMBL/GenBank/DDBJ whole genome shotgun (WGS) entry which is preliminary data.</text>
</comment>
<dbReference type="OrthoDB" id="4553528at2"/>
<evidence type="ECO:0000313" key="2">
    <source>
        <dbReference type="Proteomes" id="UP000293342"/>
    </source>
</evidence>
<dbReference type="InterPro" id="IPR048142">
    <property type="entry name" value="QRL_CxxC_CxxC"/>
</dbReference>
<dbReference type="EMBL" id="SJKD01000019">
    <property type="protein sequence ID" value="TCC33852.1"/>
    <property type="molecule type" value="Genomic_DNA"/>
</dbReference>
<accession>A0A4V2M3Y6</accession>
<keyword evidence="2" id="KW-1185">Reference proteome</keyword>
<dbReference type="NCBIfam" id="NF041638">
    <property type="entry name" value="QRL_CxxC_CxxC"/>
    <property type="match status" value="1"/>
</dbReference>
<proteinExistence type="predicted"/>
<gene>
    <name evidence="1" type="ORF">E0H75_42085</name>
</gene>
<evidence type="ECO:0000313" key="1">
    <source>
        <dbReference type="EMBL" id="TCC33852.1"/>
    </source>
</evidence>
<organism evidence="1 2">
    <name type="scientific">Kribbella capetownensis</name>
    <dbReference type="NCBI Taxonomy" id="1572659"/>
    <lineage>
        <taxon>Bacteria</taxon>
        <taxon>Bacillati</taxon>
        <taxon>Actinomycetota</taxon>
        <taxon>Actinomycetes</taxon>
        <taxon>Propionibacteriales</taxon>
        <taxon>Kribbellaceae</taxon>
        <taxon>Kribbella</taxon>
    </lineage>
</organism>
<dbReference type="Proteomes" id="UP000293342">
    <property type="component" value="Unassembled WGS sequence"/>
</dbReference>